<dbReference type="Gene3D" id="1.25.40.10">
    <property type="entry name" value="Tetratricopeptide repeat domain"/>
    <property type="match status" value="2"/>
</dbReference>
<feature type="transmembrane region" description="Helical" evidence="4">
    <location>
        <begin position="218"/>
        <end position="240"/>
    </location>
</feature>
<dbReference type="InterPro" id="IPR051685">
    <property type="entry name" value="Ycf3/AcsC/BcsC/TPR_MFPF"/>
</dbReference>
<dbReference type="SMART" id="SM00028">
    <property type="entry name" value="TPR"/>
    <property type="match status" value="4"/>
</dbReference>
<evidence type="ECO:0000313" key="5">
    <source>
        <dbReference type="EMBL" id="EPR71915.1"/>
    </source>
</evidence>
<keyword evidence="4" id="KW-0812">Transmembrane</keyword>
<dbReference type="OrthoDB" id="1357576at2"/>
<sequence length="245" mass="28869">MYKRILCIVFPLLAFNCGDGLTYEQKLNEYQSYINITDSLINANNYEEAIKYANTAISLTDTLSPAFTKKGIACYELNWLEFAEENFDEAIEIEGEASKVYKRRALVHLKNNDSDFLDDINIYLLNYPEDEEALEIRRDYYENKEDYDEAIFEYDFAIEKYRDSTELYIKRSSLLYLNGDYERALEDYEKILVLDASNTEIYNKKNDLLAELHKKNDLIIFIILLFVCYGVYVLISYFIFKTISS</sequence>
<evidence type="ECO:0000256" key="3">
    <source>
        <dbReference type="PROSITE-ProRule" id="PRU00339"/>
    </source>
</evidence>
<dbReference type="AlphaFoldDB" id="S7VNV0"/>
<keyword evidence="4" id="KW-0472">Membrane</keyword>
<keyword evidence="2 3" id="KW-0802">TPR repeat</keyword>
<proteinExistence type="predicted"/>
<dbReference type="PROSITE" id="PS50005">
    <property type="entry name" value="TPR"/>
    <property type="match status" value="1"/>
</dbReference>
<dbReference type="Pfam" id="PF13181">
    <property type="entry name" value="TPR_8"/>
    <property type="match status" value="2"/>
</dbReference>
<accession>S7VNV0</accession>
<comment type="caution">
    <text evidence="5">The sequence shown here is derived from an EMBL/GenBank/DDBJ whole genome shotgun (WGS) entry which is preliminary data.</text>
</comment>
<dbReference type="eggNOG" id="COG0457">
    <property type="taxonomic scope" value="Bacteria"/>
</dbReference>
<dbReference type="STRING" id="641526.ADIWIN_3113"/>
<protein>
    <submittedName>
        <fullName evidence="5">Tetratricopeptide TPR_2</fullName>
    </submittedName>
</protein>
<dbReference type="EMBL" id="ATMR01000139">
    <property type="protein sequence ID" value="EPR71915.1"/>
    <property type="molecule type" value="Genomic_DNA"/>
</dbReference>
<evidence type="ECO:0000256" key="4">
    <source>
        <dbReference type="SAM" id="Phobius"/>
    </source>
</evidence>
<dbReference type="SUPFAM" id="SSF48452">
    <property type="entry name" value="TPR-like"/>
    <property type="match status" value="1"/>
</dbReference>
<reference evidence="5 6" key="1">
    <citation type="journal article" date="2013" name="Genome Announc.">
        <title>Draft Genome Sequence of Winogradskyella psychrotolerans RS-3T, Isolated from the Marine Transect of Kongsfjorden, Ny-Alesund, Svalbard, Arctic Ocean.</title>
        <authorList>
            <person name="Kumar Pinnaka A."/>
            <person name="Ara S."/>
            <person name="Singh A."/>
            <person name="Shivaji S."/>
        </authorList>
    </citation>
    <scope>NUCLEOTIDE SEQUENCE [LARGE SCALE GENOMIC DNA]</scope>
    <source>
        <strain evidence="5 6">RS-3</strain>
    </source>
</reference>
<evidence type="ECO:0000313" key="6">
    <source>
        <dbReference type="Proteomes" id="UP000014962"/>
    </source>
</evidence>
<keyword evidence="6" id="KW-1185">Reference proteome</keyword>
<gene>
    <name evidence="5" type="ORF">ADIWIN_3113</name>
</gene>
<dbReference type="InterPro" id="IPR019734">
    <property type="entry name" value="TPR_rpt"/>
</dbReference>
<keyword evidence="4" id="KW-1133">Transmembrane helix</keyword>
<dbReference type="PATRIC" id="fig|641526.4.peg.3085"/>
<dbReference type="PANTHER" id="PTHR44943">
    <property type="entry name" value="CELLULOSE SYNTHASE OPERON PROTEIN C"/>
    <property type="match status" value="1"/>
</dbReference>
<evidence type="ECO:0000256" key="1">
    <source>
        <dbReference type="ARBA" id="ARBA00022737"/>
    </source>
</evidence>
<keyword evidence="1" id="KW-0677">Repeat</keyword>
<organism evidence="5 6">
    <name type="scientific">Winogradskyella psychrotolerans RS-3</name>
    <dbReference type="NCBI Taxonomy" id="641526"/>
    <lineage>
        <taxon>Bacteria</taxon>
        <taxon>Pseudomonadati</taxon>
        <taxon>Bacteroidota</taxon>
        <taxon>Flavobacteriia</taxon>
        <taxon>Flavobacteriales</taxon>
        <taxon>Flavobacteriaceae</taxon>
        <taxon>Winogradskyella</taxon>
    </lineage>
</organism>
<dbReference type="PANTHER" id="PTHR44943:SF4">
    <property type="entry name" value="TPR REPEAT-CONTAINING PROTEIN MJ0798"/>
    <property type="match status" value="1"/>
</dbReference>
<name>S7VNV0_9FLAO</name>
<dbReference type="Proteomes" id="UP000014962">
    <property type="component" value="Unassembled WGS sequence"/>
</dbReference>
<dbReference type="InterPro" id="IPR011990">
    <property type="entry name" value="TPR-like_helical_dom_sf"/>
</dbReference>
<feature type="repeat" description="TPR" evidence="3">
    <location>
        <begin position="165"/>
        <end position="198"/>
    </location>
</feature>
<dbReference type="RefSeq" id="WP_020896204.1">
    <property type="nucleotide sequence ID" value="NZ_ATMR01000139.1"/>
</dbReference>
<evidence type="ECO:0000256" key="2">
    <source>
        <dbReference type="ARBA" id="ARBA00022803"/>
    </source>
</evidence>